<keyword evidence="2" id="KW-1185">Reference proteome</keyword>
<proteinExistence type="predicted"/>
<evidence type="ECO:0000313" key="2">
    <source>
        <dbReference type="Proteomes" id="UP001141327"/>
    </source>
</evidence>
<sequence length="144" mass="16139">MIRPLMIEDLRTSSGDQFEYFFEHDEVLPAPSIAIVNQIYGVDQVQQFSGDAQDPAAERGQGARPGAVWQVADAIHPNDNVLVMVPSVRRHGDVQDLVAKMEEMDLEKKHPELILQKLTEASTYKDLRSVLETFMQAGSRTRCG</sequence>
<organism evidence="1 2">
    <name type="scientific">Paratrimastix pyriformis</name>
    <dbReference type="NCBI Taxonomy" id="342808"/>
    <lineage>
        <taxon>Eukaryota</taxon>
        <taxon>Metamonada</taxon>
        <taxon>Preaxostyla</taxon>
        <taxon>Paratrimastigidae</taxon>
        <taxon>Paratrimastix</taxon>
    </lineage>
</organism>
<accession>A0ABQ8U8R3</accession>
<dbReference type="EMBL" id="JAPMOS010000118">
    <property type="protein sequence ID" value="KAJ4455138.1"/>
    <property type="molecule type" value="Genomic_DNA"/>
</dbReference>
<name>A0ABQ8U8R3_9EUKA</name>
<comment type="caution">
    <text evidence="1">The sequence shown here is derived from an EMBL/GenBank/DDBJ whole genome shotgun (WGS) entry which is preliminary data.</text>
</comment>
<protein>
    <submittedName>
        <fullName evidence="1">Uncharacterized protein</fullName>
    </submittedName>
</protein>
<gene>
    <name evidence="1" type="ORF">PAPYR_9987</name>
</gene>
<reference evidence="1" key="1">
    <citation type="journal article" date="2022" name="bioRxiv">
        <title>Genomics of Preaxostyla Flagellates Illuminates Evolutionary Transitions and the Path Towards Mitochondrial Loss.</title>
        <authorList>
            <person name="Novak L.V.F."/>
            <person name="Treitli S.C."/>
            <person name="Pyrih J."/>
            <person name="Halakuc P."/>
            <person name="Pipaliya S.V."/>
            <person name="Vacek V."/>
            <person name="Brzon O."/>
            <person name="Soukal P."/>
            <person name="Eme L."/>
            <person name="Dacks J.B."/>
            <person name="Karnkowska A."/>
            <person name="Elias M."/>
            <person name="Hampl V."/>
        </authorList>
    </citation>
    <scope>NUCLEOTIDE SEQUENCE</scope>
    <source>
        <strain evidence="1">RCP-MX</strain>
    </source>
</reference>
<evidence type="ECO:0000313" key="1">
    <source>
        <dbReference type="EMBL" id="KAJ4455138.1"/>
    </source>
</evidence>
<dbReference type="Proteomes" id="UP001141327">
    <property type="component" value="Unassembled WGS sequence"/>
</dbReference>